<evidence type="ECO:0000313" key="2">
    <source>
        <dbReference type="Proteomes" id="UP000298488"/>
    </source>
</evidence>
<protein>
    <recommendedName>
        <fullName evidence="3">Helix-turn-helix domain-containing protein</fullName>
    </recommendedName>
</protein>
<dbReference type="RefSeq" id="WP_104095746.1">
    <property type="nucleotide sequence ID" value="NZ_JACHBP010000001.1"/>
</dbReference>
<proteinExistence type="predicted"/>
<accession>A0A4V3IAB4</accession>
<name>A0A4V3IAB4_9MICO</name>
<comment type="caution">
    <text evidence="1">The sequence shown here is derived from an EMBL/GenBank/DDBJ whole genome shotgun (WGS) entry which is preliminary data.</text>
</comment>
<keyword evidence="2" id="KW-1185">Reference proteome</keyword>
<gene>
    <name evidence="1" type="ORF">E3N84_07375</name>
</gene>
<dbReference type="Proteomes" id="UP000298488">
    <property type="component" value="Unassembled WGS sequence"/>
</dbReference>
<evidence type="ECO:0008006" key="3">
    <source>
        <dbReference type="Google" id="ProtNLM"/>
    </source>
</evidence>
<dbReference type="OrthoDB" id="5073603at2"/>
<dbReference type="AlphaFoldDB" id="A0A4V3IAB4"/>
<reference evidence="1 2" key="1">
    <citation type="submission" date="2019-03" db="EMBL/GenBank/DDBJ databases">
        <title>Genomics of glacier-inhabiting Cryobacterium strains.</title>
        <authorList>
            <person name="Liu Q."/>
            <person name="Xin Y.-H."/>
        </authorList>
    </citation>
    <scope>NUCLEOTIDE SEQUENCE [LARGE SCALE GENOMIC DNA]</scope>
    <source>
        <strain evidence="1 2">CGMCC 1.10440</strain>
    </source>
</reference>
<sequence length="115" mass="13613">MTTARFRPRDCARTPAAFGYSREIRWADESGASDDRLDQIGTAKLQHEFAYRIRDALAARDLTVKDFAEMEGQDYFRWRRLLRGEIIMRLEDVTRVERSLELRLVSEHRYGSRED</sequence>
<evidence type="ECO:0000313" key="1">
    <source>
        <dbReference type="EMBL" id="TFB79878.1"/>
    </source>
</evidence>
<dbReference type="EMBL" id="SOFI01000003">
    <property type="protein sequence ID" value="TFB79878.1"/>
    <property type="molecule type" value="Genomic_DNA"/>
</dbReference>
<organism evidence="1 2">
    <name type="scientific">Terrimesophilobacter mesophilus</name>
    <dbReference type="NCBI Taxonomy" id="433647"/>
    <lineage>
        <taxon>Bacteria</taxon>
        <taxon>Bacillati</taxon>
        <taxon>Actinomycetota</taxon>
        <taxon>Actinomycetes</taxon>
        <taxon>Micrococcales</taxon>
        <taxon>Microbacteriaceae</taxon>
        <taxon>Terrimesophilobacter</taxon>
    </lineage>
</organism>